<feature type="compositionally biased region" description="Polar residues" evidence="1">
    <location>
        <begin position="1"/>
        <end position="16"/>
    </location>
</feature>
<sequence>MLPSNTPSRFYTTRTLPSDEDPKSVEGETNVPTEEKKWISILENTVSAPWLFSLPPDHEQRLKIAYTLLFQIVLYLTRPAEAEQFLTAFATAPAPSESEIGRARKAVGTIIKASVNQMSSIPLNSSVRAHNEIFDIFGALQAIHDMYLGEEISTLETWSEFWSRAQPVVLELGMKLDEKGFGWSEEDLKELSENAAAKASAENP</sequence>
<evidence type="ECO:0000313" key="3">
    <source>
        <dbReference type="Proteomes" id="UP000717328"/>
    </source>
</evidence>
<proteinExistence type="predicted"/>
<dbReference type="OrthoDB" id="3177611at2759"/>
<keyword evidence="3" id="KW-1185">Reference proteome</keyword>
<evidence type="ECO:0000313" key="2">
    <source>
        <dbReference type="EMBL" id="KAG5634049.1"/>
    </source>
</evidence>
<organism evidence="2 3">
    <name type="scientific">Sphagnurus paluster</name>
    <dbReference type="NCBI Taxonomy" id="117069"/>
    <lineage>
        <taxon>Eukaryota</taxon>
        <taxon>Fungi</taxon>
        <taxon>Dikarya</taxon>
        <taxon>Basidiomycota</taxon>
        <taxon>Agaricomycotina</taxon>
        <taxon>Agaricomycetes</taxon>
        <taxon>Agaricomycetidae</taxon>
        <taxon>Agaricales</taxon>
        <taxon>Tricholomatineae</taxon>
        <taxon>Lyophyllaceae</taxon>
        <taxon>Sphagnurus</taxon>
    </lineage>
</organism>
<dbReference type="EMBL" id="JABCKI010006682">
    <property type="protein sequence ID" value="KAG5634049.1"/>
    <property type="molecule type" value="Genomic_DNA"/>
</dbReference>
<protein>
    <submittedName>
        <fullName evidence="2">Uncharacterized protein</fullName>
    </submittedName>
</protein>
<dbReference type="Proteomes" id="UP000717328">
    <property type="component" value="Unassembled WGS sequence"/>
</dbReference>
<name>A0A9P7K2D9_9AGAR</name>
<evidence type="ECO:0000256" key="1">
    <source>
        <dbReference type="SAM" id="MobiDB-lite"/>
    </source>
</evidence>
<accession>A0A9P7K2D9</accession>
<dbReference type="AlphaFoldDB" id="A0A9P7K2D9"/>
<gene>
    <name evidence="2" type="ORF">H0H81_003617</name>
</gene>
<reference evidence="2" key="2">
    <citation type="submission" date="2021-10" db="EMBL/GenBank/DDBJ databases">
        <title>Phylogenomics reveals ancestral predisposition of the termite-cultivated fungus Termitomyces towards a domesticated lifestyle.</title>
        <authorList>
            <person name="Auxier B."/>
            <person name="Grum-Grzhimaylo A."/>
            <person name="Cardenas M.E."/>
            <person name="Lodge J.D."/>
            <person name="Laessoe T."/>
            <person name="Pedersen O."/>
            <person name="Smith M.E."/>
            <person name="Kuyper T.W."/>
            <person name="Franco-Molano E.A."/>
            <person name="Baroni T.J."/>
            <person name="Aanen D.K."/>
        </authorList>
    </citation>
    <scope>NUCLEOTIDE SEQUENCE</scope>
    <source>
        <strain evidence="2">D49</strain>
    </source>
</reference>
<reference evidence="2" key="1">
    <citation type="submission" date="2021-02" db="EMBL/GenBank/DDBJ databases">
        <authorList>
            <person name="Nieuwenhuis M."/>
            <person name="Van De Peppel L.J.J."/>
        </authorList>
    </citation>
    <scope>NUCLEOTIDE SEQUENCE</scope>
    <source>
        <strain evidence="2">D49</strain>
    </source>
</reference>
<comment type="caution">
    <text evidence="2">The sequence shown here is derived from an EMBL/GenBank/DDBJ whole genome shotgun (WGS) entry which is preliminary data.</text>
</comment>
<feature type="region of interest" description="Disordered" evidence="1">
    <location>
        <begin position="1"/>
        <end position="30"/>
    </location>
</feature>